<dbReference type="Proteomes" id="UP000323594">
    <property type="component" value="Chromosome"/>
</dbReference>
<protein>
    <submittedName>
        <fullName evidence="2">Uncharacterized protein</fullName>
    </submittedName>
</protein>
<reference evidence="4" key="1">
    <citation type="submission" date="2015-01" db="EMBL/GenBank/DDBJ databases">
        <authorList>
            <person name="Manzoor Shahid"/>
            <person name="Zubair Saima"/>
        </authorList>
    </citation>
    <scope>NUCLEOTIDE SEQUENCE [LARGE SCALE GENOMIC DNA]</scope>
    <source>
        <strain evidence="4">V1</strain>
    </source>
</reference>
<evidence type="ECO:0000313" key="3">
    <source>
        <dbReference type="EMBL" id="QEJ98514.1"/>
    </source>
</evidence>
<keyword evidence="4" id="KW-1185">Reference proteome</keyword>
<dbReference type="OrthoDB" id="350374at2"/>
<name>A0A0B7GUJ4_TREPH</name>
<organism evidence="2 4">
    <name type="scientific">Treponema phagedenis</name>
    <dbReference type="NCBI Taxonomy" id="162"/>
    <lineage>
        <taxon>Bacteria</taxon>
        <taxon>Pseudomonadati</taxon>
        <taxon>Spirochaetota</taxon>
        <taxon>Spirochaetia</taxon>
        <taxon>Spirochaetales</taxon>
        <taxon>Treponemataceae</taxon>
        <taxon>Treponema</taxon>
    </lineage>
</organism>
<accession>A0A0B7GUJ4</accession>
<evidence type="ECO:0000313" key="4">
    <source>
        <dbReference type="Proteomes" id="UP000042527"/>
    </source>
</evidence>
<keyword evidence="1" id="KW-0732">Signal</keyword>
<proteinExistence type="predicted"/>
<feature type="chain" id="PRO_5041521660" evidence="1">
    <location>
        <begin position="24"/>
        <end position="203"/>
    </location>
</feature>
<feature type="signal peptide" evidence="1">
    <location>
        <begin position="1"/>
        <end position="23"/>
    </location>
</feature>
<evidence type="ECO:0000256" key="1">
    <source>
        <dbReference type="SAM" id="SignalP"/>
    </source>
</evidence>
<dbReference type="EMBL" id="CDNC01000001">
    <property type="protein sequence ID" value="CEM60630.1"/>
    <property type="molecule type" value="Genomic_DNA"/>
</dbReference>
<dbReference type="EMBL" id="CP042817">
    <property type="protein sequence ID" value="QEJ98514.1"/>
    <property type="molecule type" value="Genomic_DNA"/>
</dbReference>
<reference evidence="3 5" key="3">
    <citation type="submission" date="2019-08" db="EMBL/GenBank/DDBJ databases">
        <authorList>
            <person name="Kuhnert P."/>
        </authorList>
    </citation>
    <scope>NUCLEOTIDE SEQUENCE [LARGE SCALE GENOMIC DNA]</scope>
    <source>
        <strain evidence="3 5">B36.5</strain>
    </source>
</reference>
<evidence type="ECO:0000313" key="2">
    <source>
        <dbReference type="EMBL" id="CEM60630.1"/>
    </source>
</evidence>
<sequence>MNRYFLLFFALIFSFLMPQPAPAYVVQYKEQFYKLYHIHYKQYPDDTMENIYWLERAVNADFCNPLYALGKIQDKSDWEKYRYLFMMHINLKLVEQHIRLGLKYDKQVAYFYNAPWKEESIESLKNAEDCYKAALVYWQEAKIWAERANASQFKFLYLMDLQGWEDERERIKTGNLNYQRTITRELDRLAKVRADFMNMDTTY</sequence>
<reference evidence="2" key="2">
    <citation type="submission" date="2015-01" db="EMBL/GenBank/DDBJ databases">
        <authorList>
            <person name="Xiang T."/>
            <person name="Song Y."/>
            <person name="Huang L."/>
            <person name="Wang B."/>
            <person name="Wu P."/>
        </authorList>
    </citation>
    <scope>NUCLEOTIDE SEQUENCE [LARGE SCALE GENOMIC DNA]</scope>
    <source>
        <strain evidence="2">V1</strain>
    </source>
</reference>
<dbReference type="AlphaFoldDB" id="A0A0B7GUJ4"/>
<evidence type="ECO:0000313" key="5">
    <source>
        <dbReference type="Proteomes" id="UP000323594"/>
    </source>
</evidence>
<gene>
    <name evidence="3" type="ORF">FUT82_11245</name>
    <name evidence="2" type="ORF">TPHV1_10298</name>
</gene>
<dbReference type="Proteomes" id="UP000042527">
    <property type="component" value="Unassembled WGS sequence"/>
</dbReference>